<keyword evidence="2" id="KW-1185">Reference proteome</keyword>
<comment type="caution">
    <text evidence="1">The sequence shown here is derived from an EMBL/GenBank/DDBJ whole genome shotgun (WGS) entry which is preliminary data.</text>
</comment>
<gene>
    <name evidence="1" type="ORF">RPERSI_LOCUS12849</name>
</gene>
<dbReference type="Proteomes" id="UP000789920">
    <property type="component" value="Unassembled WGS sequence"/>
</dbReference>
<evidence type="ECO:0000313" key="1">
    <source>
        <dbReference type="EMBL" id="CAG8737890.1"/>
    </source>
</evidence>
<evidence type="ECO:0000313" key="2">
    <source>
        <dbReference type="Proteomes" id="UP000789920"/>
    </source>
</evidence>
<proteinExistence type="predicted"/>
<reference evidence="1" key="1">
    <citation type="submission" date="2021-06" db="EMBL/GenBank/DDBJ databases">
        <authorList>
            <person name="Kallberg Y."/>
            <person name="Tangrot J."/>
            <person name="Rosling A."/>
        </authorList>
    </citation>
    <scope>NUCLEOTIDE SEQUENCE</scope>
    <source>
        <strain evidence="1">MA461A</strain>
    </source>
</reference>
<feature type="non-terminal residue" evidence="1">
    <location>
        <position position="1"/>
    </location>
</feature>
<dbReference type="EMBL" id="CAJVQC010027891">
    <property type="protein sequence ID" value="CAG8737890.1"/>
    <property type="molecule type" value="Genomic_DNA"/>
</dbReference>
<accession>A0ACA9Q889</accession>
<protein>
    <submittedName>
        <fullName evidence="1">31108_t:CDS:1</fullName>
    </submittedName>
</protein>
<sequence length="53" mass="6247">AKAMPRFFELMNEEDFNLFLNTISDGEFKKFSMPNDTDDAVINFEEGLNYYLN</sequence>
<name>A0ACA9Q889_9GLOM</name>
<organism evidence="1 2">
    <name type="scientific">Racocetra persica</name>
    <dbReference type="NCBI Taxonomy" id="160502"/>
    <lineage>
        <taxon>Eukaryota</taxon>
        <taxon>Fungi</taxon>
        <taxon>Fungi incertae sedis</taxon>
        <taxon>Mucoromycota</taxon>
        <taxon>Glomeromycotina</taxon>
        <taxon>Glomeromycetes</taxon>
        <taxon>Diversisporales</taxon>
        <taxon>Gigasporaceae</taxon>
        <taxon>Racocetra</taxon>
    </lineage>
</organism>